<evidence type="ECO:0000313" key="2">
    <source>
        <dbReference type="Proteomes" id="UP000593560"/>
    </source>
</evidence>
<protein>
    <submittedName>
        <fullName evidence="1">Uncharacterized protein</fullName>
    </submittedName>
</protein>
<feature type="non-terminal residue" evidence="1">
    <location>
        <position position="101"/>
    </location>
</feature>
<organism evidence="1 2">
    <name type="scientific">Gossypium harknessii</name>
    <dbReference type="NCBI Taxonomy" id="34285"/>
    <lineage>
        <taxon>Eukaryota</taxon>
        <taxon>Viridiplantae</taxon>
        <taxon>Streptophyta</taxon>
        <taxon>Embryophyta</taxon>
        <taxon>Tracheophyta</taxon>
        <taxon>Spermatophyta</taxon>
        <taxon>Magnoliopsida</taxon>
        <taxon>eudicotyledons</taxon>
        <taxon>Gunneridae</taxon>
        <taxon>Pentapetalae</taxon>
        <taxon>rosids</taxon>
        <taxon>malvids</taxon>
        <taxon>Malvales</taxon>
        <taxon>Malvaceae</taxon>
        <taxon>Malvoideae</taxon>
        <taxon>Gossypium</taxon>
    </lineage>
</organism>
<name>A0A7J9HEA0_9ROSI</name>
<dbReference type="OrthoDB" id="973115at2759"/>
<dbReference type="EMBL" id="JABFAD010000009">
    <property type="protein sequence ID" value="MBA0808113.1"/>
    <property type="molecule type" value="Genomic_DNA"/>
</dbReference>
<accession>A0A7J9HEA0</accession>
<proteinExistence type="predicted"/>
<dbReference type="AlphaFoldDB" id="A0A7J9HEA0"/>
<sequence>MMIGSPRLSAVKKVKEHLIKNIDRCYNDSSYYQTQNGIDLIAKAQDLLQQEIYHLWTDGRRILTYYTGNIEEDRDEVFTTIKKDSRNGDKRIFISYSGNIR</sequence>
<evidence type="ECO:0000313" key="1">
    <source>
        <dbReference type="EMBL" id="MBA0808113.1"/>
    </source>
</evidence>
<reference evidence="1 2" key="1">
    <citation type="journal article" date="2019" name="Genome Biol. Evol.">
        <title>Insights into the evolution of the New World diploid cottons (Gossypium, subgenus Houzingenia) based on genome sequencing.</title>
        <authorList>
            <person name="Grover C.E."/>
            <person name="Arick M.A. 2nd"/>
            <person name="Thrash A."/>
            <person name="Conover J.L."/>
            <person name="Sanders W.S."/>
            <person name="Peterson D.G."/>
            <person name="Frelichowski J.E."/>
            <person name="Scheffler J.A."/>
            <person name="Scheffler B.E."/>
            <person name="Wendel J.F."/>
        </authorList>
    </citation>
    <scope>NUCLEOTIDE SEQUENCE [LARGE SCALE GENOMIC DNA]</scope>
    <source>
        <strain evidence="1">0</strain>
        <tissue evidence="1">Leaf</tissue>
    </source>
</reference>
<dbReference type="Proteomes" id="UP000593560">
    <property type="component" value="Unassembled WGS sequence"/>
</dbReference>
<comment type="caution">
    <text evidence="1">The sequence shown here is derived from an EMBL/GenBank/DDBJ whole genome shotgun (WGS) entry which is preliminary data.</text>
</comment>
<gene>
    <name evidence="1" type="ORF">Gohar_023874</name>
</gene>
<keyword evidence="2" id="KW-1185">Reference proteome</keyword>